<comment type="caution">
    <text evidence="1">The sequence shown here is derived from an EMBL/GenBank/DDBJ whole genome shotgun (WGS) entry which is preliminary data.</text>
</comment>
<protein>
    <submittedName>
        <fullName evidence="1">Uncharacterized protein</fullName>
    </submittedName>
</protein>
<evidence type="ECO:0000313" key="1">
    <source>
        <dbReference type="EMBL" id="KAJ7301741.1"/>
    </source>
</evidence>
<dbReference type="AlphaFoldDB" id="A0AAD6YZM5"/>
<gene>
    <name evidence="1" type="ORF">DFH08DRAFT_827281</name>
</gene>
<accession>A0AAD6YZM5</accession>
<evidence type="ECO:0000313" key="2">
    <source>
        <dbReference type="Proteomes" id="UP001218218"/>
    </source>
</evidence>
<dbReference type="EMBL" id="JARIHO010000128">
    <property type="protein sequence ID" value="KAJ7301741.1"/>
    <property type="molecule type" value="Genomic_DNA"/>
</dbReference>
<proteinExistence type="predicted"/>
<reference evidence="1" key="1">
    <citation type="submission" date="2023-03" db="EMBL/GenBank/DDBJ databases">
        <title>Massive genome expansion in bonnet fungi (Mycena s.s.) driven by repeated elements and novel gene families across ecological guilds.</title>
        <authorList>
            <consortium name="Lawrence Berkeley National Laboratory"/>
            <person name="Harder C.B."/>
            <person name="Miyauchi S."/>
            <person name="Viragh M."/>
            <person name="Kuo A."/>
            <person name="Thoen E."/>
            <person name="Andreopoulos B."/>
            <person name="Lu D."/>
            <person name="Skrede I."/>
            <person name="Drula E."/>
            <person name="Henrissat B."/>
            <person name="Morin E."/>
            <person name="Kohler A."/>
            <person name="Barry K."/>
            <person name="LaButti K."/>
            <person name="Morin E."/>
            <person name="Salamov A."/>
            <person name="Lipzen A."/>
            <person name="Mereny Z."/>
            <person name="Hegedus B."/>
            <person name="Baldrian P."/>
            <person name="Stursova M."/>
            <person name="Weitz H."/>
            <person name="Taylor A."/>
            <person name="Grigoriev I.V."/>
            <person name="Nagy L.G."/>
            <person name="Martin F."/>
            <person name="Kauserud H."/>
        </authorList>
    </citation>
    <scope>NUCLEOTIDE SEQUENCE</scope>
    <source>
        <strain evidence="1">CBHHK002</strain>
    </source>
</reference>
<keyword evidence="2" id="KW-1185">Reference proteome</keyword>
<name>A0AAD6YZM5_9AGAR</name>
<dbReference type="Proteomes" id="UP001218218">
    <property type="component" value="Unassembled WGS sequence"/>
</dbReference>
<organism evidence="1 2">
    <name type="scientific">Mycena albidolilacea</name>
    <dbReference type="NCBI Taxonomy" id="1033008"/>
    <lineage>
        <taxon>Eukaryota</taxon>
        <taxon>Fungi</taxon>
        <taxon>Dikarya</taxon>
        <taxon>Basidiomycota</taxon>
        <taxon>Agaricomycotina</taxon>
        <taxon>Agaricomycetes</taxon>
        <taxon>Agaricomycetidae</taxon>
        <taxon>Agaricales</taxon>
        <taxon>Marasmiineae</taxon>
        <taxon>Mycenaceae</taxon>
        <taxon>Mycena</taxon>
    </lineage>
</organism>
<sequence length="284" mass="28563">MARMIVDLHGNEGDGGTGGACATHCLADARVAAEVRAGNGVGDAAVMAGAAVVRCGGGCGGGCDGGCDGDSDDGCEGRGGCEGGGWEGSGESNGGGERSAASDACGQWARVRGPMREAGGGSGAGIEAGSESIDYSLSQIFKQTDPQYIKQYCGSTTQLNMINQNLERVGIQEDEALENAKEKLLVSQVSKADELMANEQRSGLSRVAWAVGTGAGIKARSGKALGCGCRSKCSGMGAGAGSGQWFRDGQQTAGEASRAASKRRMCGGNRYGIGRDGCLALRIS</sequence>